<reference evidence="1" key="1">
    <citation type="submission" date="2020-11" db="EMBL/GenBank/DDBJ databases">
        <authorList>
            <person name="Whitehead M."/>
        </authorList>
    </citation>
    <scope>NUCLEOTIDE SEQUENCE</scope>
    <source>
        <strain evidence="1">EGII</strain>
    </source>
</reference>
<evidence type="ECO:0000313" key="1">
    <source>
        <dbReference type="EMBL" id="CAD7006042.1"/>
    </source>
</evidence>
<dbReference type="EMBL" id="CAJHJT010000034">
    <property type="protein sequence ID" value="CAD7006042.1"/>
    <property type="molecule type" value="Genomic_DNA"/>
</dbReference>
<dbReference type="AlphaFoldDB" id="A0A811V372"/>
<comment type="caution">
    <text evidence="1">The sequence shown here is derived from an EMBL/GenBank/DDBJ whole genome shotgun (WGS) entry which is preliminary data.</text>
</comment>
<gene>
    <name evidence="1" type="ORF">CCAP1982_LOCUS14377</name>
</gene>
<proteinExistence type="predicted"/>
<keyword evidence="2" id="KW-1185">Reference proteome</keyword>
<evidence type="ECO:0000313" key="2">
    <source>
        <dbReference type="Proteomes" id="UP000606786"/>
    </source>
</evidence>
<dbReference type="Proteomes" id="UP000606786">
    <property type="component" value="Unassembled WGS sequence"/>
</dbReference>
<accession>A0A811V372</accession>
<name>A0A811V372_CERCA</name>
<sequence length="102" mass="11821">MFGLNRTHLRKTSSIPSNLALLKRGRSHYSMVRRELKTNKTYGSIVYGMAWSESHHLDKSIRPYVEQEIPTKGVIMHQNDSQEFVIYRTPSHYGEVLEVSEA</sequence>
<organism evidence="1 2">
    <name type="scientific">Ceratitis capitata</name>
    <name type="common">Mediterranean fruit fly</name>
    <name type="synonym">Tephritis capitata</name>
    <dbReference type="NCBI Taxonomy" id="7213"/>
    <lineage>
        <taxon>Eukaryota</taxon>
        <taxon>Metazoa</taxon>
        <taxon>Ecdysozoa</taxon>
        <taxon>Arthropoda</taxon>
        <taxon>Hexapoda</taxon>
        <taxon>Insecta</taxon>
        <taxon>Pterygota</taxon>
        <taxon>Neoptera</taxon>
        <taxon>Endopterygota</taxon>
        <taxon>Diptera</taxon>
        <taxon>Brachycera</taxon>
        <taxon>Muscomorpha</taxon>
        <taxon>Tephritoidea</taxon>
        <taxon>Tephritidae</taxon>
        <taxon>Ceratitis</taxon>
        <taxon>Ceratitis</taxon>
    </lineage>
</organism>
<protein>
    <submittedName>
        <fullName evidence="1">(Mediterranean fruit fly) hypothetical protein</fullName>
    </submittedName>
</protein>